<dbReference type="AlphaFoldDB" id="A0A834HEI9"/>
<protein>
    <recommendedName>
        <fullName evidence="3">Pentatricopeptide repeat-containing protein</fullName>
    </recommendedName>
</protein>
<sequence length="198" mass="22198">MASNYYSTRKGTSLLFSLNFNPLLADVALLHSQIPTNPFSPESLANMGSTQIRNLVFEKHKLGFDELNHALSLFHRMVETRSRLSVIHFNQLLSAVAKMKQYSTVFLNFLPFRAINRDSHLGIEDRHHFDMRVVVLETGGGENGVMLAVARVLRSTSREAKRASGLSQCLSGHSDSLTSTLSLFAVVKRFNEEDSFQP</sequence>
<dbReference type="Proteomes" id="UP000626092">
    <property type="component" value="Unassembled WGS sequence"/>
</dbReference>
<comment type="caution">
    <text evidence="1">The sequence shown here is derived from an EMBL/GenBank/DDBJ whole genome shotgun (WGS) entry which is preliminary data.</text>
</comment>
<keyword evidence="2" id="KW-1185">Reference proteome</keyword>
<organism evidence="1 2">
    <name type="scientific">Rhododendron simsii</name>
    <name type="common">Sims's rhododendron</name>
    <dbReference type="NCBI Taxonomy" id="118357"/>
    <lineage>
        <taxon>Eukaryota</taxon>
        <taxon>Viridiplantae</taxon>
        <taxon>Streptophyta</taxon>
        <taxon>Embryophyta</taxon>
        <taxon>Tracheophyta</taxon>
        <taxon>Spermatophyta</taxon>
        <taxon>Magnoliopsida</taxon>
        <taxon>eudicotyledons</taxon>
        <taxon>Gunneridae</taxon>
        <taxon>Pentapetalae</taxon>
        <taxon>asterids</taxon>
        <taxon>Ericales</taxon>
        <taxon>Ericaceae</taxon>
        <taxon>Ericoideae</taxon>
        <taxon>Rhodoreae</taxon>
        <taxon>Rhododendron</taxon>
    </lineage>
</organism>
<evidence type="ECO:0000313" key="2">
    <source>
        <dbReference type="Proteomes" id="UP000626092"/>
    </source>
</evidence>
<proteinExistence type="predicted"/>
<gene>
    <name evidence="1" type="ORF">RHSIM_Rhsim02G0051700</name>
</gene>
<name>A0A834HEI9_RHOSS</name>
<dbReference type="OrthoDB" id="1934535at2759"/>
<dbReference type="EMBL" id="WJXA01000002">
    <property type="protein sequence ID" value="KAF7150920.1"/>
    <property type="molecule type" value="Genomic_DNA"/>
</dbReference>
<evidence type="ECO:0008006" key="3">
    <source>
        <dbReference type="Google" id="ProtNLM"/>
    </source>
</evidence>
<evidence type="ECO:0000313" key="1">
    <source>
        <dbReference type="EMBL" id="KAF7150920.1"/>
    </source>
</evidence>
<reference evidence="1" key="1">
    <citation type="submission" date="2019-11" db="EMBL/GenBank/DDBJ databases">
        <authorList>
            <person name="Liu Y."/>
            <person name="Hou J."/>
            <person name="Li T.-Q."/>
            <person name="Guan C.-H."/>
            <person name="Wu X."/>
            <person name="Wu H.-Z."/>
            <person name="Ling F."/>
            <person name="Zhang R."/>
            <person name="Shi X.-G."/>
            <person name="Ren J.-P."/>
            <person name="Chen E.-F."/>
            <person name="Sun J.-M."/>
        </authorList>
    </citation>
    <scope>NUCLEOTIDE SEQUENCE</scope>
    <source>
        <strain evidence="1">Adult_tree_wgs_1</strain>
        <tissue evidence="1">Leaves</tissue>
    </source>
</reference>
<accession>A0A834HEI9</accession>